<dbReference type="InterPro" id="IPR023614">
    <property type="entry name" value="Porin_dom_sf"/>
</dbReference>
<dbReference type="PANTHER" id="PTHR34596:SF2">
    <property type="entry name" value="CHITOPORIN"/>
    <property type="match status" value="1"/>
</dbReference>
<dbReference type="PANTHER" id="PTHR34596">
    <property type="entry name" value="CHITOPORIN"/>
    <property type="match status" value="1"/>
</dbReference>
<keyword evidence="3 4" id="KW-0732">Signal</keyword>
<gene>
    <name evidence="5" type="ORF">SAMN05216600_105270</name>
</gene>
<comment type="caution">
    <text evidence="5">The sequence shown here is derived from an EMBL/GenBank/DDBJ whole genome shotgun (WGS) entry which is preliminary data.</text>
</comment>
<evidence type="ECO:0000313" key="5">
    <source>
        <dbReference type="EMBL" id="SEQ39523.1"/>
    </source>
</evidence>
<dbReference type="InterPro" id="IPR005318">
    <property type="entry name" value="OM_porin_bac"/>
</dbReference>
<dbReference type="Proteomes" id="UP000198512">
    <property type="component" value="Unassembled WGS sequence"/>
</dbReference>
<keyword evidence="2" id="KW-0813">Transport</keyword>
<accession>A0ABY1BAR7</accession>
<feature type="signal peptide" evidence="4">
    <location>
        <begin position="1"/>
        <end position="27"/>
    </location>
</feature>
<sequence length="432" mass="47116">MSKTPLAQAVALATLGASLTLPTLGYAAFLEDSKASLEARNFYFNRDFRESTEPRRDEPSKSEEWAQGFILRAESGYTEGTVGFGLDAIGMLGFKLDSGGGTAGSGLLTPDNSGGSQDYSSDLAVAAKAKISKSVLKVGSMQFKNMAIGSSDSRLTPQVFQAGQIVSQEIDGLTLDVARVREVNNRDSGDYQDISIANSFNSGTGAVGTRGIRLSGGATTDKFTYAGGTYKLTPELTGAYYYSELDELYKQNSFNLVHVLPLADKQTLKTDVRYARSTDDGRSNVDNKAFGAMVTYGLFGHSFGLGYQKMSGDTGFAYINGTDPFLVNYVQIGDFANKDEKSWQARYDFNFASVGIPGLTFMTRYLTGDNIDRGAAVSEGKEWERNMDITYVVQEGTFKNLGLKWRNATMRNNFSRDIDENRLIVSYTLPLL</sequence>
<dbReference type="RefSeq" id="WP_069518921.1">
    <property type="nucleotide sequence ID" value="NZ_FOFP01000005.1"/>
</dbReference>
<evidence type="ECO:0000256" key="3">
    <source>
        <dbReference type="ARBA" id="ARBA00022729"/>
    </source>
</evidence>
<dbReference type="EMBL" id="FOFP01000005">
    <property type="protein sequence ID" value="SEQ39523.1"/>
    <property type="molecule type" value="Genomic_DNA"/>
</dbReference>
<proteinExistence type="inferred from homology"/>
<evidence type="ECO:0000256" key="4">
    <source>
        <dbReference type="SAM" id="SignalP"/>
    </source>
</evidence>
<evidence type="ECO:0000313" key="6">
    <source>
        <dbReference type="Proteomes" id="UP000198512"/>
    </source>
</evidence>
<evidence type="ECO:0000256" key="2">
    <source>
        <dbReference type="ARBA" id="ARBA00022448"/>
    </source>
</evidence>
<protein>
    <submittedName>
        <fullName evidence="5">Outer membrane porin, OprD family</fullName>
    </submittedName>
</protein>
<comment type="similarity">
    <text evidence="1">Belongs to the outer membrane porin (Opr) (TC 1.B.25) family.</text>
</comment>
<feature type="chain" id="PRO_5047389160" evidence="4">
    <location>
        <begin position="28"/>
        <end position="432"/>
    </location>
</feature>
<keyword evidence="6" id="KW-1185">Reference proteome</keyword>
<organism evidence="5 6">
    <name type="scientific">Pseudomonas cuatrocienegasensis</name>
    <dbReference type="NCBI Taxonomy" id="543360"/>
    <lineage>
        <taxon>Bacteria</taxon>
        <taxon>Pseudomonadati</taxon>
        <taxon>Pseudomonadota</taxon>
        <taxon>Gammaproteobacteria</taxon>
        <taxon>Pseudomonadales</taxon>
        <taxon>Pseudomonadaceae</taxon>
        <taxon>Pseudomonas</taxon>
    </lineage>
</organism>
<reference evidence="5 6" key="1">
    <citation type="submission" date="2016-10" db="EMBL/GenBank/DDBJ databases">
        <authorList>
            <person name="Varghese N."/>
            <person name="Submissions S."/>
        </authorList>
    </citation>
    <scope>NUCLEOTIDE SEQUENCE [LARGE SCALE GENOMIC DNA]</scope>
    <source>
        <strain evidence="5 6">CIP 109853</strain>
    </source>
</reference>
<dbReference type="Gene3D" id="2.40.160.10">
    <property type="entry name" value="Porin"/>
    <property type="match status" value="1"/>
</dbReference>
<dbReference type="Pfam" id="PF03573">
    <property type="entry name" value="OprD"/>
    <property type="match status" value="1"/>
</dbReference>
<name>A0ABY1BAR7_9PSED</name>
<evidence type="ECO:0000256" key="1">
    <source>
        <dbReference type="ARBA" id="ARBA00009075"/>
    </source>
</evidence>